<evidence type="ECO:0008006" key="4">
    <source>
        <dbReference type="Google" id="ProtNLM"/>
    </source>
</evidence>
<protein>
    <recommendedName>
        <fullName evidence="4">Class I SAM-dependent methyltransferase</fullName>
    </recommendedName>
</protein>
<dbReference type="Gene3D" id="3.40.50.150">
    <property type="entry name" value="Vaccinia Virus protein VP39"/>
    <property type="match status" value="1"/>
</dbReference>
<gene>
    <name evidence="2" type="ORF">GCM10023195_37840</name>
</gene>
<accession>A0ABP8TN83</accession>
<evidence type="ECO:0000313" key="2">
    <source>
        <dbReference type="EMBL" id="GAA4609394.1"/>
    </source>
</evidence>
<name>A0ABP8TN83_9ACTN</name>
<dbReference type="Proteomes" id="UP001500212">
    <property type="component" value="Unassembled WGS sequence"/>
</dbReference>
<organism evidence="2 3">
    <name type="scientific">Actinoallomurus liliacearum</name>
    <dbReference type="NCBI Taxonomy" id="1080073"/>
    <lineage>
        <taxon>Bacteria</taxon>
        <taxon>Bacillati</taxon>
        <taxon>Actinomycetota</taxon>
        <taxon>Actinomycetes</taxon>
        <taxon>Streptosporangiales</taxon>
        <taxon>Thermomonosporaceae</taxon>
        <taxon>Actinoallomurus</taxon>
    </lineage>
</organism>
<reference evidence="3" key="1">
    <citation type="journal article" date="2019" name="Int. J. Syst. Evol. Microbiol.">
        <title>The Global Catalogue of Microorganisms (GCM) 10K type strain sequencing project: providing services to taxonomists for standard genome sequencing and annotation.</title>
        <authorList>
            <consortium name="The Broad Institute Genomics Platform"/>
            <consortium name="The Broad Institute Genome Sequencing Center for Infectious Disease"/>
            <person name="Wu L."/>
            <person name="Ma J."/>
        </authorList>
    </citation>
    <scope>NUCLEOTIDE SEQUENCE [LARGE SCALE GENOMIC DNA]</scope>
    <source>
        <strain evidence="3">JCM 17938</strain>
    </source>
</reference>
<sequence length="321" mass="34916">MVVNAATVVIAAVAVVAVRRWPHTWCVSRPPRPEGVITRGTTAPNRLRRADRWIVSVHGPLLRRADRPLVVDLGFGASPVTTAELFGRLRAAHPRVEVVGVEIDPARVAAAKPREREGLSFRLGGFELPVDRPPTLVRAFNVLRQYGEGEAWAAWERLCAGLAPDGVLVEGTCAETGRRAAWVTLGSRDAGRARDHRAVRPGVSGSRTPAGARPGVSDPRTITFAVHLPSLSRPSDLAERLPKTLIHRNVPGERVHDLLAAFDRAWATAAPQSVFGLRQRWVTAVELLARDHPVLTVPPFGGRARWRLGEVTLPWSAVAPD</sequence>
<dbReference type="InterPro" id="IPR029063">
    <property type="entry name" value="SAM-dependent_MTases_sf"/>
</dbReference>
<feature type="region of interest" description="Disordered" evidence="1">
    <location>
        <begin position="198"/>
        <end position="218"/>
    </location>
</feature>
<evidence type="ECO:0000313" key="3">
    <source>
        <dbReference type="Proteomes" id="UP001500212"/>
    </source>
</evidence>
<dbReference type="EMBL" id="BAABHJ010000008">
    <property type="protein sequence ID" value="GAA4609394.1"/>
    <property type="molecule type" value="Genomic_DNA"/>
</dbReference>
<proteinExistence type="predicted"/>
<keyword evidence="3" id="KW-1185">Reference proteome</keyword>
<evidence type="ECO:0000256" key="1">
    <source>
        <dbReference type="SAM" id="MobiDB-lite"/>
    </source>
</evidence>
<dbReference type="SUPFAM" id="SSF53335">
    <property type="entry name" value="S-adenosyl-L-methionine-dependent methyltransferases"/>
    <property type="match status" value="1"/>
</dbReference>
<comment type="caution">
    <text evidence="2">The sequence shown here is derived from an EMBL/GenBank/DDBJ whole genome shotgun (WGS) entry which is preliminary data.</text>
</comment>